<keyword evidence="1" id="KW-1133">Transmembrane helix</keyword>
<evidence type="ECO:0000313" key="2">
    <source>
        <dbReference type="EMBL" id="MBY71492.1"/>
    </source>
</evidence>
<keyword evidence="1" id="KW-0812">Transmembrane</keyword>
<gene>
    <name evidence="2" type="ORF">g.183927</name>
</gene>
<feature type="transmembrane region" description="Helical" evidence="1">
    <location>
        <begin position="43"/>
        <end position="61"/>
    </location>
</feature>
<keyword evidence="1" id="KW-0472">Membrane</keyword>
<organism evidence="2">
    <name type="scientific">Sipha flava</name>
    <name type="common">yellow sugarcane aphid</name>
    <dbReference type="NCBI Taxonomy" id="143950"/>
    <lineage>
        <taxon>Eukaryota</taxon>
        <taxon>Metazoa</taxon>
        <taxon>Ecdysozoa</taxon>
        <taxon>Arthropoda</taxon>
        <taxon>Hexapoda</taxon>
        <taxon>Insecta</taxon>
        <taxon>Pterygota</taxon>
        <taxon>Neoptera</taxon>
        <taxon>Paraneoptera</taxon>
        <taxon>Hemiptera</taxon>
        <taxon>Sternorrhyncha</taxon>
        <taxon>Aphidomorpha</taxon>
        <taxon>Aphidoidea</taxon>
        <taxon>Aphididae</taxon>
        <taxon>Sipha</taxon>
    </lineage>
</organism>
<sequence length="103" mass="12538">MPSPCALPVCLTFSLKSKIIFPQTGTRPICCKRNFHLTTRPNLLHYVFECIFYLYLFRTWYINDRETFYYYARLFLQMLTKPIIKRQLFECCLFFFSRPIIII</sequence>
<evidence type="ECO:0000256" key="1">
    <source>
        <dbReference type="SAM" id="Phobius"/>
    </source>
</evidence>
<dbReference type="EMBL" id="GGMS01002289">
    <property type="protein sequence ID" value="MBY71492.1"/>
    <property type="molecule type" value="Transcribed_RNA"/>
</dbReference>
<dbReference type="AlphaFoldDB" id="A0A2S2Q2T4"/>
<protein>
    <submittedName>
        <fullName evidence="2">Uncharacterized protein</fullName>
    </submittedName>
</protein>
<proteinExistence type="predicted"/>
<accession>A0A2S2Q2T4</accession>
<name>A0A2S2Q2T4_9HEMI</name>
<reference evidence="2" key="1">
    <citation type="submission" date="2018-04" db="EMBL/GenBank/DDBJ databases">
        <title>Transcriptome assembly of Sipha flava.</title>
        <authorList>
            <person name="Scully E.D."/>
            <person name="Geib S.M."/>
            <person name="Palmer N.A."/>
            <person name="Koch K."/>
            <person name="Bradshaw J."/>
            <person name="Heng-Moss T."/>
            <person name="Sarath G."/>
        </authorList>
    </citation>
    <scope>NUCLEOTIDE SEQUENCE</scope>
</reference>